<gene>
    <name evidence="5" type="ORF">BFC18_06050</name>
</gene>
<feature type="binding site" evidence="4">
    <location>
        <position position="66"/>
    </location>
    <ligand>
        <name>a divalent metal cation</name>
        <dbReference type="ChEBI" id="CHEBI:60240"/>
        <label>1</label>
    </ligand>
</feature>
<accession>A0A1E7ZDX1</accession>
<feature type="binding site" evidence="4">
    <location>
        <position position="65"/>
    </location>
    <ligand>
        <name>a divalent metal cation</name>
        <dbReference type="ChEBI" id="CHEBI:60240"/>
        <label>1</label>
    </ligand>
</feature>
<proteinExistence type="inferred from homology"/>
<evidence type="ECO:0000313" key="6">
    <source>
        <dbReference type="Proteomes" id="UP000175691"/>
    </source>
</evidence>
<dbReference type="PANTHER" id="PTHR13799">
    <property type="entry name" value="NGG1 INTERACTING FACTOR 3"/>
    <property type="match status" value="1"/>
</dbReference>
<dbReference type="GO" id="GO:0005737">
    <property type="term" value="C:cytoplasm"/>
    <property type="evidence" value="ECO:0007669"/>
    <property type="project" value="TreeGrafter"/>
</dbReference>
<evidence type="ECO:0000256" key="3">
    <source>
        <dbReference type="ARBA" id="ARBA00022723"/>
    </source>
</evidence>
<keyword evidence="3 4" id="KW-0479">Metal-binding</keyword>
<dbReference type="InterPro" id="IPR002678">
    <property type="entry name" value="DUF34/NIF3"/>
</dbReference>
<dbReference type="PANTHER" id="PTHR13799:SF14">
    <property type="entry name" value="GTP CYCLOHYDROLASE 1 TYPE 2 HOMOLOG"/>
    <property type="match status" value="1"/>
</dbReference>
<dbReference type="EMBL" id="MDHN01000010">
    <property type="protein sequence ID" value="OFC71715.1"/>
    <property type="molecule type" value="Genomic_DNA"/>
</dbReference>
<feature type="binding site" evidence="4">
    <location>
        <position position="221"/>
    </location>
    <ligand>
        <name>a divalent metal cation</name>
        <dbReference type="ChEBI" id="CHEBI:60240"/>
        <label>1</label>
    </ligand>
</feature>
<dbReference type="GO" id="GO:0046872">
    <property type="term" value="F:metal ion binding"/>
    <property type="evidence" value="ECO:0007669"/>
    <property type="project" value="UniProtKB-KW"/>
</dbReference>
<evidence type="ECO:0000256" key="4">
    <source>
        <dbReference type="PIRSR" id="PIRSR602678-1"/>
    </source>
</evidence>
<sequence length="253" mass="27419">MAVTRHQLTAFLDELLRPADINDFCPNGLQVEGSHDINKIITGVTASQALIDEAVRLNADAILVHHGYFWKGEDPALTGMKGKRIRTLIKNDINLLAYHLPIDVHPQYGNNAQLGDIMGLTDLAPLSGVKPNGIIFTGRTTHAMSGEVFRQQLESALGRNVLQEGHPPKDINTVAWCTGGGQGYIEQAIAAGVDAFVTGEVSEQTVHAARELGIHFYAAGHHATERYGVKAVGEWLASELEVNVEFIDIDNPA</sequence>
<feature type="binding site" evidence="4">
    <location>
        <position position="103"/>
    </location>
    <ligand>
        <name>a divalent metal cation</name>
        <dbReference type="ChEBI" id="CHEBI:60240"/>
        <label>1</label>
    </ligand>
</feature>
<dbReference type="FunFam" id="3.40.1390.30:FF:000002">
    <property type="entry name" value="Nif3-like dinuclear metal center protein"/>
    <property type="match status" value="1"/>
</dbReference>
<dbReference type="RefSeq" id="WP_070124055.1">
    <property type="nucleotide sequence ID" value="NZ_MDHN01000010.1"/>
</dbReference>
<reference evidence="5 6" key="1">
    <citation type="submission" date="2016-08" db="EMBL/GenBank/DDBJ databases">
        <authorList>
            <person name="Seilhamer J.J."/>
        </authorList>
    </citation>
    <scope>NUCLEOTIDE SEQUENCE [LARGE SCALE GENOMIC DNA]</scope>
    <source>
        <strain evidence="5 6">KCTC 42603</strain>
    </source>
</reference>
<dbReference type="Proteomes" id="UP000175691">
    <property type="component" value="Unassembled WGS sequence"/>
</dbReference>
<comment type="caution">
    <text evidence="5">The sequence shown here is derived from an EMBL/GenBank/DDBJ whole genome shotgun (WGS) entry which is preliminary data.</text>
</comment>
<name>A0A1E7ZDX1_9ALTE</name>
<evidence type="ECO:0000313" key="5">
    <source>
        <dbReference type="EMBL" id="OFC71715.1"/>
    </source>
</evidence>
<dbReference type="OrthoDB" id="9800881at2"/>
<evidence type="ECO:0000256" key="1">
    <source>
        <dbReference type="ARBA" id="ARBA00006964"/>
    </source>
</evidence>
<dbReference type="InterPro" id="IPR036069">
    <property type="entry name" value="DUF34/NIF3_sf"/>
</dbReference>
<comment type="similarity">
    <text evidence="1">Belongs to the GTP cyclohydrolase I type 2/NIF3 family.</text>
</comment>
<dbReference type="SUPFAM" id="SSF102705">
    <property type="entry name" value="NIF3 (NGG1p interacting factor 3)-like"/>
    <property type="match status" value="1"/>
</dbReference>
<protein>
    <recommendedName>
        <fullName evidence="2">GTP cyclohydrolase 1 type 2 homolog</fullName>
    </recommendedName>
</protein>
<evidence type="ECO:0000256" key="2">
    <source>
        <dbReference type="ARBA" id="ARBA00022112"/>
    </source>
</evidence>
<dbReference type="Pfam" id="PF01784">
    <property type="entry name" value="DUF34_NIF3"/>
    <property type="match status" value="1"/>
</dbReference>
<dbReference type="AlphaFoldDB" id="A0A1E7ZDX1"/>
<keyword evidence="6" id="KW-1185">Reference proteome</keyword>
<dbReference type="STRING" id="1656094.BFC18_06050"/>
<dbReference type="Gene3D" id="3.40.1390.30">
    <property type="entry name" value="NIF3 (NGG1p interacting factor 3)-like"/>
    <property type="match status" value="2"/>
</dbReference>
<dbReference type="NCBIfam" id="TIGR00486">
    <property type="entry name" value="YbgI_SA1388"/>
    <property type="match status" value="1"/>
</dbReference>
<organism evidence="5 6">
    <name type="scientific">Alteromonas confluentis</name>
    <dbReference type="NCBI Taxonomy" id="1656094"/>
    <lineage>
        <taxon>Bacteria</taxon>
        <taxon>Pseudomonadati</taxon>
        <taxon>Pseudomonadota</taxon>
        <taxon>Gammaproteobacteria</taxon>
        <taxon>Alteromonadales</taxon>
        <taxon>Alteromonadaceae</taxon>
        <taxon>Alteromonas/Salinimonas group</taxon>
        <taxon>Alteromonas</taxon>
    </lineage>
</organism>
<feature type="binding site" evidence="4">
    <location>
        <position position="225"/>
    </location>
    <ligand>
        <name>a divalent metal cation</name>
        <dbReference type="ChEBI" id="CHEBI:60240"/>
        <label>1</label>
    </ligand>
</feature>